<keyword evidence="6" id="KW-0520">NAD</keyword>
<dbReference type="InterPro" id="IPR013154">
    <property type="entry name" value="ADH-like_N"/>
</dbReference>
<proteinExistence type="inferred from homology"/>
<dbReference type="PANTHER" id="PTHR42940:SF5">
    <property type="entry name" value="ALCOHOL DEHYDROGENASE 2"/>
    <property type="match status" value="1"/>
</dbReference>
<comment type="similarity">
    <text evidence="2 7">Belongs to the zinc-containing alcohol dehydrogenase family.</text>
</comment>
<keyword evidence="4 7" id="KW-0862">Zinc</keyword>
<dbReference type="STRING" id="56484.A0A1Y2FP22"/>
<dbReference type="GO" id="GO:0005737">
    <property type="term" value="C:cytoplasm"/>
    <property type="evidence" value="ECO:0007669"/>
    <property type="project" value="TreeGrafter"/>
</dbReference>
<evidence type="ECO:0000256" key="7">
    <source>
        <dbReference type="RuleBase" id="RU361277"/>
    </source>
</evidence>
<dbReference type="Proteomes" id="UP000193685">
    <property type="component" value="Unassembled WGS sequence"/>
</dbReference>
<name>A0A1Y2FP22_PROLT</name>
<dbReference type="EMBL" id="MCFI01000006">
    <property type="protein sequence ID" value="ORY84465.1"/>
    <property type="molecule type" value="Genomic_DNA"/>
</dbReference>
<dbReference type="OMA" id="IIKPHVR"/>
<dbReference type="RefSeq" id="XP_040726483.1">
    <property type="nucleotide sequence ID" value="XM_040868279.1"/>
</dbReference>
<dbReference type="Gene3D" id="3.90.180.10">
    <property type="entry name" value="Medium-chain alcohol dehydrogenases, catalytic domain"/>
    <property type="match status" value="1"/>
</dbReference>
<dbReference type="InterPro" id="IPR020843">
    <property type="entry name" value="ER"/>
</dbReference>
<evidence type="ECO:0000313" key="10">
    <source>
        <dbReference type="Proteomes" id="UP000193685"/>
    </source>
</evidence>
<dbReference type="InterPro" id="IPR036291">
    <property type="entry name" value="NAD(P)-bd_dom_sf"/>
</dbReference>
<comment type="cofactor">
    <cofactor evidence="1 7">
        <name>Zn(2+)</name>
        <dbReference type="ChEBI" id="CHEBI:29105"/>
    </cofactor>
</comment>
<dbReference type="CDD" id="cd08297">
    <property type="entry name" value="CAD3"/>
    <property type="match status" value="1"/>
</dbReference>
<evidence type="ECO:0000259" key="8">
    <source>
        <dbReference type="SMART" id="SM00829"/>
    </source>
</evidence>
<accession>A0A1Y2FP22</accession>
<protein>
    <submittedName>
        <fullName evidence="9">Alcohol dehydrogenase 2</fullName>
    </submittedName>
</protein>
<dbReference type="OrthoDB" id="1879366at2759"/>
<feature type="domain" description="Enoyl reductase (ER)" evidence="8">
    <location>
        <begin position="16"/>
        <end position="345"/>
    </location>
</feature>
<comment type="caution">
    <text evidence="9">The sequence shown here is derived from an EMBL/GenBank/DDBJ whole genome shotgun (WGS) entry which is preliminary data.</text>
</comment>
<keyword evidence="5" id="KW-0560">Oxidoreductase</keyword>
<dbReference type="InterPro" id="IPR013149">
    <property type="entry name" value="ADH-like_C"/>
</dbReference>
<evidence type="ECO:0000256" key="3">
    <source>
        <dbReference type="ARBA" id="ARBA00022723"/>
    </source>
</evidence>
<dbReference type="InterPro" id="IPR002328">
    <property type="entry name" value="ADH_Zn_CS"/>
</dbReference>
<organism evidence="9 10">
    <name type="scientific">Protomyces lactucae-debilis</name>
    <dbReference type="NCBI Taxonomy" id="2754530"/>
    <lineage>
        <taxon>Eukaryota</taxon>
        <taxon>Fungi</taxon>
        <taxon>Dikarya</taxon>
        <taxon>Ascomycota</taxon>
        <taxon>Taphrinomycotina</taxon>
        <taxon>Taphrinomycetes</taxon>
        <taxon>Taphrinales</taxon>
        <taxon>Protomycetaceae</taxon>
        <taxon>Protomyces</taxon>
    </lineage>
</organism>
<dbReference type="PANTHER" id="PTHR42940">
    <property type="entry name" value="ALCOHOL DEHYDROGENASE 1-RELATED"/>
    <property type="match status" value="1"/>
</dbReference>
<reference evidence="9 10" key="1">
    <citation type="submission" date="2016-07" db="EMBL/GenBank/DDBJ databases">
        <title>Pervasive Adenine N6-methylation of Active Genes in Fungi.</title>
        <authorList>
            <consortium name="DOE Joint Genome Institute"/>
            <person name="Mondo S.J."/>
            <person name="Dannebaum R.O."/>
            <person name="Kuo R.C."/>
            <person name="Labutti K."/>
            <person name="Haridas S."/>
            <person name="Kuo A."/>
            <person name="Salamov A."/>
            <person name="Ahrendt S.R."/>
            <person name="Lipzen A."/>
            <person name="Sullivan W."/>
            <person name="Andreopoulos W.B."/>
            <person name="Clum A."/>
            <person name="Lindquist E."/>
            <person name="Daum C."/>
            <person name="Ramamoorthy G.K."/>
            <person name="Gryganskyi A."/>
            <person name="Culley D."/>
            <person name="Magnuson J.K."/>
            <person name="James T.Y."/>
            <person name="O'Malley M.A."/>
            <person name="Stajich J.E."/>
            <person name="Spatafora J.W."/>
            <person name="Visel A."/>
            <person name="Grigoriev I.V."/>
        </authorList>
    </citation>
    <scope>NUCLEOTIDE SEQUENCE [LARGE SCALE GENOMIC DNA]</scope>
    <source>
        <strain evidence="9 10">12-1054</strain>
    </source>
</reference>
<evidence type="ECO:0000256" key="4">
    <source>
        <dbReference type="ARBA" id="ARBA00022833"/>
    </source>
</evidence>
<evidence type="ECO:0000256" key="1">
    <source>
        <dbReference type="ARBA" id="ARBA00001947"/>
    </source>
</evidence>
<dbReference type="GeneID" id="63784878"/>
<dbReference type="Pfam" id="PF08240">
    <property type="entry name" value="ADH_N"/>
    <property type="match status" value="1"/>
</dbReference>
<dbReference type="PROSITE" id="PS00059">
    <property type="entry name" value="ADH_ZINC"/>
    <property type="match status" value="1"/>
</dbReference>
<dbReference type="GO" id="GO:0004022">
    <property type="term" value="F:alcohol dehydrogenase (NAD+) activity"/>
    <property type="evidence" value="ECO:0007669"/>
    <property type="project" value="TreeGrafter"/>
</dbReference>
<dbReference type="Pfam" id="PF00107">
    <property type="entry name" value="ADH_zinc_N"/>
    <property type="match status" value="1"/>
</dbReference>
<sequence length="349" mass="36259">MGGNKAAVYNKPGEIGIEVRDLEIPEPGPGQVLIKYSHSGVCHSDLSLMCHHWPMFAPAIYEGRVGGHEGVGKVVKLGAGVTQVKEGDIVGSKWISSCCESCELCLSGRDAFCTSAAVNGGTVDGTFQQYAVQPASYVTPIPASLAPEDACVLLCGGVTIYKALKVAGLQAGQWVAIAGGGGGLGSLGIQYAKSMGFRVIAIDATDKAKLCKDLGAEVFIDFTKENVTEAAQAATDGLGPHAFIVASAARQSYKSAMSLPRTGGTVVCVGIPGPDTPIDVEVEGIIYKDLRLRGSAVGTRLDAIEALAFCARGQVKPTVTVQPLDKLQECFTKMAAGQVQGRFVVEIPA</sequence>
<dbReference type="AlphaFoldDB" id="A0A1Y2FP22"/>
<dbReference type="SUPFAM" id="SSF51735">
    <property type="entry name" value="NAD(P)-binding Rossmann-fold domains"/>
    <property type="match status" value="1"/>
</dbReference>
<gene>
    <name evidence="9" type="ORF">BCR37DRAFT_366334</name>
</gene>
<dbReference type="FunFam" id="3.40.50.720:FF:000039">
    <property type="entry name" value="Alcohol dehydrogenase AdhP"/>
    <property type="match status" value="1"/>
</dbReference>
<keyword evidence="3 7" id="KW-0479">Metal-binding</keyword>
<evidence type="ECO:0000256" key="5">
    <source>
        <dbReference type="ARBA" id="ARBA00023002"/>
    </source>
</evidence>
<dbReference type="SUPFAM" id="SSF50129">
    <property type="entry name" value="GroES-like"/>
    <property type="match status" value="1"/>
</dbReference>
<dbReference type="InterPro" id="IPR011032">
    <property type="entry name" value="GroES-like_sf"/>
</dbReference>
<dbReference type="SMART" id="SM00829">
    <property type="entry name" value="PKS_ER"/>
    <property type="match status" value="1"/>
</dbReference>
<dbReference type="Gene3D" id="3.40.50.720">
    <property type="entry name" value="NAD(P)-binding Rossmann-like Domain"/>
    <property type="match status" value="1"/>
</dbReference>
<evidence type="ECO:0000256" key="6">
    <source>
        <dbReference type="ARBA" id="ARBA00023027"/>
    </source>
</evidence>
<keyword evidence="10" id="KW-1185">Reference proteome</keyword>
<dbReference type="GO" id="GO:0008270">
    <property type="term" value="F:zinc ion binding"/>
    <property type="evidence" value="ECO:0007669"/>
    <property type="project" value="InterPro"/>
</dbReference>
<evidence type="ECO:0000256" key="2">
    <source>
        <dbReference type="ARBA" id="ARBA00008072"/>
    </source>
</evidence>
<evidence type="ECO:0000313" key="9">
    <source>
        <dbReference type="EMBL" id="ORY84465.1"/>
    </source>
</evidence>